<dbReference type="PANTHER" id="PTHR45588:SF1">
    <property type="entry name" value="WW DOMAIN-CONTAINING PROTEIN"/>
    <property type="match status" value="1"/>
</dbReference>
<evidence type="ECO:0000313" key="2">
    <source>
        <dbReference type="Proteomes" id="UP001190700"/>
    </source>
</evidence>
<name>A0AAE0ERI8_9CHLO</name>
<evidence type="ECO:0000313" key="1">
    <source>
        <dbReference type="EMBL" id="KAK3238268.1"/>
    </source>
</evidence>
<reference evidence="1 2" key="1">
    <citation type="journal article" date="2015" name="Genome Biol. Evol.">
        <title>Comparative Genomics of a Bacterivorous Green Alga Reveals Evolutionary Causalities and Consequences of Phago-Mixotrophic Mode of Nutrition.</title>
        <authorList>
            <person name="Burns J.A."/>
            <person name="Paasch A."/>
            <person name="Narechania A."/>
            <person name="Kim E."/>
        </authorList>
    </citation>
    <scope>NUCLEOTIDE SEQUENCE [LARGE SCALE GENOMIC DNA]</scope>
    <source>
        <strain evidence="1 2">PLY_AMNH</strain>
    </source>
</reference>
<sequence>MLQVLNTVLAATPDGDPPAEQPLALHLMIHATEMGSPVPTPQSQGALAGLAAANRLAHALPHTTGHLVHMPGHTYLRVGQWAAATRVNVAANLIDAQYKQRGLAAYGALHNTAMLVSGAVMSGQSKLALKWGLQHDDVPTYQVLSNTFKPPPLYLIQTRFGMFDEVLNGTSLQTPSSLWSAFSNVTFHYARGVALVARNHVEEAHEEYYRLAENAARVPEEDLVTQIPGASSDKGPVFSKVGMPHNVSHTAPRCRV</sequence>
<dbReference type="EMBL" id="LGRX02034274">
    <property type="protein sequence ID" value="KAK3238268.1"/>
    <property type="molecule type" value="Genomic_DNA"/>
</dbReference>
<comment type="caution">
    <text evidence="1">The sequence shown here is derived from an EMBL/GenBank/DDBJ whole genome shotgun (WGS) entry which is preliminary data.</text>
</comment>
<dbReference type="AlphaFoldDB" id="A0AAE0ERI8"/>
<gene>
    <name evidence="1" type="ORF">CYMTET_51705</name>
</gene>
<proteinExistence type="predicted"/>
<dbReference type="PANTHER" id="PTHR45588">
    <property type="entry name" value="TPR DOMAIN-CONTAINING PROTEIN"/>
    <property type="match status" value="1"/>
</dbReference>
<dbReference type="Proteomes" id="UP001190700">
    <property type="component" value="Unassembled WGS sequence"/>
</dbReference>
<keyword evidence="2" id="KW-1185">Reference proteome</keyword>
<protein>
    <submittedName>
        <fullName evidence="1">Uncharacterized protein</fullName>
    </submittedName>
</protein>
<organism evidence="1 2">
    <name type="scientific">Cymbomonas tetramitiformis</name>
    <dbReference type="NCBI Taxonomy" id="36881"/>
    <lineage>
        <taxon>Eukaryota</taxon>
        <taxon>Viridiplantae</taxon>
        <taxon>Chlorophyta</taxon>
        <taxon>Pyramimonadophyceae</taxon>
        <taxon>Pyramimonadales</taxon>
        <taxon>Pyramimonadaceae</taxon>
        <taxon>Cymbomonas</taxon>
    </lineage>
</organism>
<accession>A0AAE0ERI8</accession>